<organism evidence="2 3">
    <name type="scientific">Candidatus Jidaibacter acanthamoebae</name>
    <dbReference type="NCBI Taxonomy" id="86105"/>
    <lineage>
        <taxon>Bacteria</taxon>
        <taxon>Pseudomonadati</taxon>
        <taxon>Pseudomonadota</taxon>
        <taxon>Alphaproteobacteria</taxon>
        <taxon>Rickettsiales</taxon>
        <taxon>Candidatus Midichloriaceae</taxon>
        <taxon>Candidatus Jidaibacter</taxon>
    </lineage>
</organism>
<evidence type="ECO:0000313" key="3">
    <source>
        <dbReference type="Proteomes" id="UP000031258"/>
    </source>
</evidence>
<keyword evidence="1" id="KW-1133">Transmembrane helix</keyword>
<evidence type="ECO:0000313" key="2">
    <source>
        <dbReference type="EMBL" id="KIE04341.1"/>
    </source>
</evidence>
<reference evidence="2 3" key="1">
    <citation type="submission" date="2014-11" db="EMBL/GenBank/DDBJ databases">
        <title>A Rickettsiales Symbiont of Amoebae With Ancient Features.</title>
        <authorList>
            <person name="Schulz F."/>
            <person name="Martijn J."/>
            <person name="Wascher F."/>
            <person name="Kostanjsek R."/>
            <person name="Ettema T.J."/>
            <person name="Horn M."/>
        </authorList>
    </citation>
    <scope>NUCLEOTIDE SEQUENCE [LARGE SCALE GENOMIC DNA]</scope>
    <source>
        <strain evidence="2 3">UWC36</strain>
    </source>
</reference>
<feature type="transmembrane region" description="Helical" evidence="1">
    <location>
        <begin position="12"/>
        <end position="30"/>
    </location>
</feature>
<keyword evidence="1" id="KW-0472">Membrane</keyword>
<protein>
    <submittedName>
        <fullName evidence="2">Uncharacterized protein</fullName>
    </submittedName>
</protein>
<evidence type="ECO:0000256" key="1">
    <source>
        <dbReference type="SAM" id="Phobius"/>
    </source>
</evidence>
<proteinExistence type="predicted"/>
<gene>
    <name evidence="2" type="ORF">NF27_IN00820</name>
</gene>
<comment type="caution">
    <text evidence="2">The sequence shown here is derived from an EMBL/GenBank/DDBJ whole genome shotgun (WGS) entry which is preliminary data.</text>
</comment>
<dbReference type="AlphaFoldDB" id="A0A0C1MWR2"/>
<sequence length="88" mass="10382">MLRMEPVNLLKSFLALTFVLAIIGLIYFLFKKYMLQRIIAAKNSKFSIEEILYIDQKRKLLSVKRENKTYILLLSNTDQLIEIIDSKL</sequence>
<keyword evidence="1" id="KW-0812">Transmembrane</keyword>
<name>A0A0C1MWR2_9RICK</name>
<dbReference type="STRING" id="86105.NF27_IN00820"/>
<accession>A0A0C1MWR2</accession>
<dbReference type="EMBL" id="JSWE01000206">
    <property type="protein sequence ID" value="KIE04341.1"/>
    <property type="molecule type" value="Genomic_DNA"/>
</dbReference>
<dbReference type="Proteomes" id="UP000031258">
    <property type="component" value="Unassembled WGS sequence"/>
</dbReference>
<keyword evidence="3" id="KW-1185">Reference proteome</keyword>